<dbReference type="Gene3D" id="3.20.20.240">
    <property type="entry name" value="Methylmalonyl-CoA mutase"/>
    <property type="match status" value="1"/>
</dbReference>
<dbReference type="Proteomes" id="UP000808349">
    <property type="component" value="Unassembled WGS sequence"/>
</dbReference>
<dbReference type="SUPFAM" id="SSF51703">
    <property type="entry name" value="Cobalamin (vitamin B12)-dependent enzymes"/>
    <property type="match status" value="1"/>
</dbReference>
<dbReference type="EMBL" id="JADKFW010000014">
    <property type="protein sequence ID" value="MBK9718969.1"/>
    <property type="molecule type" value="Genomic_DNA"/>
</dbReference>
<organism evidence="2 3">
    <name type="scientific">Candidatus Defluviibacterium haderslevense</name>
    <dbReference type="NCBI Taxonomy" id="2981993"/>
    <lineage>
        <taxon>Bacteria</taxon>
        <taxon>Pseudomonadati</taxon>
        <taxon>Bacteroidota</taxon>
        <taxon>Saprospiria</taxon>
        <taxon>Saprospirales</taxon>
        <taxon>Saprospiraceae</taxon>
        <taxon>Candidatus Defluviibacterium</taxon>
    </lineage>
</organism>
<name>A0A9D7SD26_9BACT</name>
<comment type="caution">
    <text evidence="2">The sequence shown here is derived from an EMBL/GenBank/DDBJ whole genome shotgun (WGS) entry which is preliminary data.</text>
</comment>
<evidence type="ECO:0000313" key="3">
    <source>
        <dbReference type="Proteomes" id="UP000808349"/>
    </source>
</evidence>
<evidence type="ECO:0000259" key="1">
    <source>
        <dbReference type="Pfam" id="PF01642"/>
    </source>
</evidence>
<dbReference type="InterPro" id="IPR016176">
    <property type="entry name" value="Cbl-dep_enz_cat"/>
</dbReference>
<evidence type="ECO:0000313" key="2">
    <source>
        <dbReference type="EMBL" id="MBK9718969.1"/>
    </source>
</evidence>
<dbReference type="InterPro" id="IPR006099">
    <property type="entry name" value="MeMalonylCoA_mutase_a/b_cat"/>
</dbReference>
<dbReference type="Pfam" id="PF01642">
    <property type="entry name" value="MM_CoA_mutase"/>
    <property type="match status" value="1"/>
</dbReference>
<proteinExistence type="predicted"/>
<dbReference type="AlphaFoldDB" id="A0A9D7SD26"/>
<sequence>MSSKKEWLSQISKENPGKDLDQFNHTIDGQIKDLAFAHQEDIESLNFGLSTEQESNEWNIGIQFQIEQQDTSSEPIYYALEHGAEHLDFFFKNSSQIINYLDVIDQIHLNMILTSWNFEQLDIQTWDELIQKFESRNATLDQVYFPINRNQNHFHQVMMQRKDNSMFQSFNRAYTFPLFNILEWKLVLKNLSDDLNLYPLEKNEIVSIDMILGNDFLTTIASIRALKKYLQSKFKSIHFRIQTRLDERLWNQDHHTHLMISSLSSLASSIARVSTIWCSGARFLTLNADPSKIRNLLHVQHILKNESFLNRVIDPGAGSYYFEDLTEKIFLKLYELY</sequence>
<dbReference type="GO" id="GO:0016866">
    <property type="term" value="F:intramolecular transferase activity"/>
    <property type="evidence" value="ECO:0007669"/>
    <property type="project" value="InterPro"/>
</dbReference>
<gene>
    <name evidence="2" type="ORF">IPO85_15940</name>
</gene>
<dbReference type="GO" id="GO:0031419">
    <property type="term" value="F:cobalamin binding"/>
    <property type="evidence" value="ECO:0007669"/>
    <property type="project" value="InterPro"/>
</dbReference>
<reference evidence="2 3" key="1">
    <citation type="submission" date="2020-10" db="EMBL/GenBank/DDBJ databases">
        <title>Connecting structure to function with the recovery of over 1000 high-quality activated sludge metagenome-assembled genomes encoding full-length rRNA genes using long-read sequencing.</title>
        <authorList>
            <person name="Singleton C.M."/>
            <person name="Petriglieri F."/>
            <person name="Kristensen J.M."/>
            <person name="Kirkegaard R.H."/>
            <person name="Michaelsen T.Y."/>
            <person name="Andersen M.H."/>
            <person name="Karst S.M."/>
            <person name="Dueholm M.S."/>
            <person name="Nielsen P.H."/>
            <person name="Albertsen M."/>
        </authorList>
    </citation>
    <scope>NUCLEOTIDE SEQUENCE [LARGE SCALE GENOMIC DNA]</scope>
    <source>
        <strain evidence="2">Ribe_18-Q3-R11-54_BAT3C.373</strain>
    </source>
</reference>
<protein>
    <recommendedName>
        <fullName evidence="1">Methylmalonyl-CoA mutase alpha/beta chain catalytic domain-containing protein</fullName>
    </recommendedName>
</protein>
<feature type="domain" description="Methylmalonyl-CoA mutase alpha/beta chain catalytic" evidence="1">
    <location>
        <begin position="296"/>
        <end position="332"/>
    </location>
</feature>
<accession>A0A9D7SD26</accession>